<protein>
    <submittedName>
        <fullName evidence="1">Helix-turn-helix domain-containing protein</fullName>
    </submittedName>
</protein>
<comment type="caution">
    <text evidence="1">The sequence shown here is derived from an EMBL/GenBank/DDBJ whole genome shotgun (WGS) entry which is preliminary data.</text>
</comment>
<accession>A0ABW1E7A9</accession>
<keyword evidence="2" id="KW-1185">Reference proteome</keyword>
<dbReference type="RefSeq" id="WP_381368962.1">
    <property type="nucleotide sequence ID" value="NZ_JBHSOA010000070.1"/>
</dbReference>
<evidence type="ECO:0000313" key="2">
    <source>
        <dbReference type="Proteomes" id="UP001596180"/>
    </source>
</evidence>
<reference evidence="2" key="1">
    <citation type="journal article" date="2019" name="Int. J. Syst. Evol. Microbiol.">
        <title>The Global Catalogue of Microorganisms (GCM) 10K type strain sequencing project: providing services to taxonomists for standard genome sequencing and annotation.</title>
        <authorList>
            <consortium name="The Broad Institute Genomics Platform"/>
            <consortium name="The Broad Institute Genome Sequencing Center for Infectious Disease"/>
            <person name="Wu L."/>
            <person name="Ma J."/>
        </authorList>
    </citation>
    <scope>NUCLEOTIDE SEQUENCE [LARGE SCALE GENOMIC DNA]</scope>
    <source>
        <strain evidence="2">JCM 10411</strain>
    </source>
</reference>
<dbReference type="Proteomes" id="UP001596180">
    <property type="component" value="Unassembled WGS sequence"/>
</dbReference>
<sequence length="179" mass="19136">MTHPDEDEVNLAQIARMAGVGRAAVVNWRRRHGGLDAAGGTAESPRFPRAAVEQWLRNLDRLPEPGPGPEGARSPATVTFRGGPAITVYGAEPHSPAPPWSGGADYEEFSGYIESDRPGIPWPTASARIDLPGSPPYEVTDAGVDISSYGGHMEFLKLIWPAARRRALPATTETTEAQA</sequence>
<name>A0ABW1E7A9_9ACTN</name>
<organism evidence="1 2">
    <name type="scientific">Streptomyces chlorus</name>
    <dbReference type="NCBI Taxonomy" id="887452"/>
    <lineage>
        <taxon>Bacteria</taxon>
        <taxon>Bacillati</taxon>
        <taxon>Actinomycetota</taxon>
        <taxon>Actinomycetes</taxon>
        <taxon>Kitasatosporales</taxon>
        <taxon>Streptomycetaceae</taxon>
        <taxon>Streptomyces</taxon>
    </lineage>
</organism>
<dbReference type="EMBL" id="JBHSOA010000070">
    <property type="protein sequence ID" value="MFC5855643.1"/>
    <property type="molecule type" value="Genomic_DNA"/>
</dbReference>
<evidence type="ECO:0000313" key="1">
    <source>
        <dbReference type="EMBL" id="MFC5855643.1"/>
    </source>
</evidence>
<proteinExistence type="predicted"/>
<gene>
    <name evidence="1" type="ORF">ACFPZI_28840</name>
</gene>